<keyword evidence="1" id="KW-0472">Membrane</keyword>
<feature type="transmembrane region" description="Helical" evidence="1">
    <location>
        <begin position="161"/>
        <end position="178"/>
    </location>
</feature>
<proteinExistence type="predicted"/>
<gene>
    <name evidence="2" type="ORF">GM51_4400</name>
</gene>
<organism evidence="2">
    <name type="scientific">freshwater metagenome</name>
    <dbReference type="NCBI Taxonomy" id="449393"/>
    <lineage>
        <taxon>unclassified sequences</taxon>
        <taxon>metagenomes</taxon>
        <taxon>ecological metagenomes</taxon>
    </lineage>
</organism>
<feature type="transmembrane region" description="Helical" evidence="1">
    <location>
        <begin position="466"/>
        <end position="486"/>
    </location>
</feature>
<keyword evidence="1" id="KW-0812">Transmembrane</keyword>
<feature type="transmembrane region" description="Helical" evidence="1">
    <location>
        <begin position="253"/>
        <end position="273"/>
    </location>
</feature>
<evidence type="ECO:0000313" key="2">
    <source>
        <dbReference type="EMBL" id="KGA20953.1"/>
    </source>
</evidence>
<feature type="transmembrane region" description="Helical" evidence="1">
    <location>
        <begin position="133"/>
        <end position="154"/>
    </location>
</feature>
<evidence type="ECO:0000256" key="1">
    <source>
        <dbReference type="SAM" id="Phobius"/>
    </source>
</evidence>
<feature type="transmembrane region" description="Helical" evidence="1">
    <location>
        <begin position="184"/>
        <end position="202"/>
    </location>
</feature>
<dbReference type="Pfam" id="PF09913">
    <property type="entry name" value="DUF2142"/>
    <property type="match status" value="1"/>
</dbReference>
<feature type="transmembrane region" description="Helical" evidence="1">
    <location>
        <begin position="386"/>
        <end position="405"/>
    </location>
</feature>
<sequence>MKLPAWFARVRWIAALPVLVFVALGAWAFTSPVGASPDDNFHLGSTWCAGGDRPGLCAPGTKPTERRVDAGLVRSGCYATDPKVSAGCQADQKLFSENRTVLAKHGSWNGGYPPVYYAVMNVFASPNIEVSVMVIRFVNILFFVLSGVALWLLLPVATRRPLLLMWTVTTLPLGLFLIPSNNPSSWAITAVPTAFLALYGFLKLRGRGLQRTLLGAVFALEVIAASGARADAAAFTVVGSVAAIALCWRRDRLFFYSLIIPAIMAGVAFAFFINAGQAAAASEGLRSGDGEPGQRSFWGVLVGNITRVPFLWQGAFGGWGLGWLDTPMPTLVSLGSTGVIVAVLFFAIGKSLRSRIWTAAAITFLAAAVPLYVLQRNLNYVGEQVQPRYILPLLIVVAGVILLAFERRRVTFTRPQAWILGAVLIPAGSLALFTNLKRYTHGLGDEALINLDATAEWWWSMPISPLTVWVVGSVSYTLVIIAVLYLSRRGGRVRAQQTISVSP</sequence>
<comment type="caution">
    <text evidence="2">The sequence shown here is derived from an EMBL/GenBank/DDBJ whole genome shotgun (WGS) entry which is preliminary data.</text>
</comment>
<dbReference type="EMBL" id="JNSL01000017">
    <property type="protein sequence ID" value="KGA20953.1"/>
    <property type="molecule type" value="Genomic_DNA"/>
</dbReference>
<name>A0A094SQL3_9ZZZZ</name>
<feature type="transmembrane region" description="Helical" evidence="1">
    <location>
        <begin position="356"/>
        <end position="374"/>
    </location>
</feature>
<reference evidence="2" key="1">
    <citation type="submission" date="2014-06" db="EMBL/GenBank/DDBJ databases">
        <title>Key roles for freshwater Actinobacteria revealed by deep metagenomic sequencing.</title>
        <authorList>
            <person name="Ghai R."/>
            <person name="Mizuno C.M."/>
            <person name="Picazo A."/>
            <person name="Camacho A."/>
            <person name="Rodriguez-Valera F."/>
        </authorList>
    </citation>
    <scope>NUCLEOTIDE SEQUENCE</scope>
</reference>
<evidence type="ECO:0008006" key="3">
    <source>
        <dbReference type="Google" id="ProtNLM"/>
    </source>
</evidence>
<feature type="transmembrane region" description="Helical" evidence="1">
    <location>
        <begin position="331"/>
        <end position="349"/>
    </location>
</feature>
<protein>
    <recommendedName>
        <fullName evidence="3">DUF2142 domain-containing protein</fullName>
    </recommendedName>
</protein>
<feature type="transmembrane region" description="Helical" evidence="1">
    <location>
        <begin position="417"/>
        <end position="436"/>
    </location>
</feature>
<dbReference type="AlphaFoldDB" id="A0A094SQL3"/>
<accession>A0A094SQL3</accession>
<keyword evidence="1" id="KW-1133">Transmembrane helix</keyword>
<dbReference type="InterPro" id="IPR018674">
    <property type="entry name" value="DUF2142_membrane"/>
</dbReference>